<keyword evidence="4" id="KW-1185">Reference proteome</keyword>
<dbReference type="Gene3D" id="3.40.50.1010">
    <property type="entry name" value="5'-nuclease"/>
    <property type="match status" value="1"/>
</dbReference>
<evidence type="ECO:0000256" key="1">
    <source>
        <dbReference type="ARBA" id="ARBA00009495"/>
    </source>
</evidence>
<accession>A0A9P0MIT3</accession>
<feature type="compositionally biased region" description="Low complexity" evidence="2">
    <location>
        <begin position="472"/>
        <end position="500"/>
    </location>
</feature>
<evidence type="ECO:0000313" key="3">
    <source>
        <dbReference type="EMBL" id="CAH2013769.1"/>
    </source>
</evidence>
<evidence type="ECO:0008006" key="5">
    <source>
        <dbReference type="Google" id="ProtNLM"/>
    </source>
</evidence>
<dbReference type="InterPro" id="IPR026784">
    <property type="entry name" value="Coact_PPARg"/>
</dbReference>
<organism evidence="3 4">
    <name type="scientific">Acanthoscelides obtectus</name>
    <name type="common">Bean weevil</name>
    <name type="synonym">Bruchus obtectus</name>
    <dbReference type="NCBI Taxonomy" id="200917"/>
    <lineage>
        <taxon>Eukaryota</taxon>
        <taxon>Metazoa</taxon>
        <taxon>Ecdysozoa</taxon>
        <taxon>Arthropoda</taxon>
        <taxon>Hexapoda</taxon>
        <taxon>Insecta</taxon>
        <taxon>Pterygota</taxon>
        <taxon>Neoptera</taxon>
        <taxon>Endopterygota</taxon>
        <taxon>Coleoptera</taxon>
        <taxon>Polyphaga</taxon>
        <taxon>Cucujiformia</taxon>
        <taxon>Chrysomeloidea</taxon>
        <taxon>Chrysomelidae</taxon>
        <taxon>Bruchinae</taxon>
        <taxon>Bruchini</taxon>
        <taxon>Acanthoscelides</taxon>
    </lineage>
</organism>
<dbReference type="InterPro" id="IPR029060">
    <property type="entry name" value="PIN-like_dom_sf"/>
</dbReference>
<dbReference type="PANTHER" id="PTHR15976">
    <property type="entry name" value="CONSTITUTIVE COACTIVATOR OF PEROXISOME PROLIFERATOR-ACTIVATED RECEPTOR GAMMA"/>
    <property type="match status" value="1"/>
</dbReference>
<feature type="region of interest" description="Disordered" evidence="2">
    <location>
        <begin position="451"/>
        <end position="510"/>
    </location>
</feature>
<comment type="caution">
    <text evidence="3">The sequence shown here is derived from an EMBL/GenBank/DDBJ whole genome shotgun (WGS) entry which is preliminary data.</text>
</comment>
<dbReference type="GO" id="GO:0005634">
    <property type="term" value="C:nucleus"/>
    <property type="evidence" value="ECO:0007669"/>
    <property type="project" value="TreeGrafter"/>
</dbReference>
<proteinExistence type="inferred from homology"/>
<dbReference type="SUPFAM" id="SSF88723">
    <property type="entry name" value="PIN domain-like"/>
    <property type="match status" value="1"/>
</dbReference>
<evidence type="ECO:0000313" key="4">
    <source>
        <dbReference type="Proteomes" id="UP001152888"/>
    </source>
</evidence>
<feature type="compositionally biased region" description="Basic and acidic residues" evidence="2">
    <location>
        <begin position="972"/>
        <end position="991"/>
    </location>
</feature>
<feature type="region of interest" description="Disordered" evidence="2">
    <location>
        <begin position="893"/>
        <end position="1006"/>
    </location>
</feature>
<dbReference type="CDD" id="cd18672">
    <property type="entry name" value="PIN_FAM120B-like"/>
    <property type="match status" value="1"/>
</dbReference>
<comment type="similarity">
    <text evidence="1">Belongs to the constitutive coactivator of PPAR-gamma family.</text>
</comment>
<gene>
    <name evidence="3" type="ORF">ACAOBT_LOCUS33673</name>
</gene>
<feature type="compositionally biased region" description="Gly residues" evidence="2">
    <location>
        <begin position="893"/>
        <end position="906"/>
    </location>
</feature>
<evidence type="ECO:0000256" key="2">
    <source>
        <dbReference type="SAM" id="MobiDB-lite"/>
    </source>
</evidence>
<dbReference type="AlphaFoldDB" id="A0A9P0MIT3"/>
<feature type="compositionally biased region" description="Basic residues" evidence="2">
    <location>
        <begin position="920"/>
        <end position="932"/>
    </location>
</feature>
<dbReference type="Proteomes" id="UP001152888">
    <property type="component" value="Unassembled WGS sequence"/>
</dbReference>
<feature type="compositionally biased region" description="Polar residues" evidence="2">
    <location>
        <begin position="451"/>
        <end position="465"/>
    </location>
</feature>
<feature type="compositionally biased region" description="Polar residues" evidence="2">
    <location>
        <begin position="933"/>
        <end position="945"/>
    </location>
</feature>
<name>A0A9P0MIT3_ACAOB</name>
<feature type="region of interest" description="Disordered" evidence="2">
    <location>
        <begin position="333"/>
        <end position="379"/>
    </location>
</feature>
<dbReference type="FunFam" id="3.40.50.1010:FF:000009">
    <property type="entry name" value="Constitutive coactivator of PPAR-gamma-like protein 1"/>
    <property type="match status" value="1"/>
</dbReference>
<dbReference type="OrthoDB" id="10061469at2759"/>
<reference evidence="3" key="1">
    <citation type="submission" date="2022-03" db="EMBL/GenBank/DDBJ databases">
        <authorList>
            <person name="Sayadi A."/>
        </authorList>
    </citation>
    <scope>NUCLEOTIDE SEQUENCE</scope>
</reference>
<dbReference type="EMBL" id="CAKOFQ010008375">
    <property type="protein sequence ID" value="CAH2013769.1"/>
    <property type="molecule type" value="Genomic_DNA"/>
</dbReference>
<sequence>MGVGDLQTFLESPSLEGGAVSVDLLKIARNVTQRQQPHNTNRKIRPIGNKLKLIIDAENCLDRLYGGYFSDWACGGQWNRMVQFLSLLTRAIERGNIELAVVFNGTIEQCRMNEWVAEQANIRQRVGMVLKHINTKATPPPKIWWAPPTCLRSALRMALRHLGVTVMCTMDDHHQEVIAYCREYGFHGLLADDAEYAAFDPPRYFSAENLKLTYKGSVETKEYMISELTKTLKVTQEQVCIMAALLGNFLLPESDLQDLYKKLGLTKGENSAESNIKKLAEYVGTLPSPSNMDALVVAVFGIPEDKRASKFRQSVQYYLNGTASGFLKYCTPPTKSKKDKNKAQPQAPVSNEKDAANNVNVKTDDHDLDTSGFASETTEQEQETLQNYKQATAHSVVTSFDGLDVNLLKNINSGKFISINEPYSAVYKLSFIDDSPLSSDSSRFNGISNGSVGSVKSIPGSSGQRVNLLVGNSSSNTSENSKNSPNSGSGSQKAQKQSVSNNAVTPSVSPDVLRTASLRHQKGLMAPTILHVLSTQEVRLPCLMEDEGNREFPPIHDIYGPLRKRVYAVLFNLHHLRYVHAKKKESGELPENVPQPDILVKEWIYSRSNPYQYAEEVKAEPLPWAVPTLQRLWFGPSVDDKRRRMRALLSCLNSDTPLILNTAYVPQHMLIMACVLRYIMSQDRPIMRRHELDAFLCHAFNPNLMNPQYLQELTLNVVTSRGVQLAALFMEGVEMALLANDACGAPLPWLMCCPWLYFDGKLFHYTLTRSAHAKNILEVCENYIERVVKVERMRKAILEGLDVKFAKVPLPPFAGAPLLRQGLPQHYLPQMAMTSSRGGSNLRQRPIPSRGGQLEVAGVVVGSWGANYSFQSSMTRQILPAGASYMQQGRGRGGYNNYGGGRGRGGQNRNKGAPTYAVHNARRNQGNKKRNTNKSNKGQKQQSHALTVKTDNGDVPVNDVIISEDGSTSTSGKKEGGKKEDCIKPVEHKGQGDAPCHVTETAAASN</sequence>
<protein>
    <recommendedName>
        <fullName evidence="5">Constitutive coactivator of PPAR-gamma-like protein 1 homolog</fullName>
    </recommendedName>
</protein>
<dbReference type="PANTHER" id="PTHR15976:SF16">
    <property type="entry name" value="ASTEROID DOMAIN-CONTAINING PROTEIN"/>
    <property type="match status" value="1"/>
</dbReference>